<feature type="signal peptide" evidence="4">
    <location>
        <begin position="1"/>
        <end position="34"/>
    </location>
</feature>
<feature type="chain" id="PRO_5031192860" evidence="4">
    <location>
        <begin position="35"/>
        <end position="836"/>
    </location>
</feature>
<keyword evidence="1" id="KW-0540">Nuclease</keyword>
<sequence length="836" mass="93459">MVSLRRSNFSVPSSGITLVITIVVLLSSPSSSTCEDEILLPNTTQTNFPINNVVDVEGEGKTVEHDSTITIASTRSMPILFDNCDIATYYEGHSKDRGDWGWNRGEIASLLLRTHRQVIPSEAAIEFLSGGGADLVASALRSRTYATNTNTRKALIELDKGRDNYSSSTTTTSNMTENSNSDIETVRMIFTQRDIPAENGLIFGWEPGYLWPVNEFVHSSSSSSSHEVEKDYQKYYHDELSAAVHDLHNIRPRVPIVHKDHQAKKWYYDSCGDCDLQAKNGMAQQRTDGRASNNSPKWDGININGNHFILDDDDDEGSDHLCVCTKKHALQPPEEARGEVARALLYMNLRYGTRTAAHTKRAIRRNLDVDFLDLALTDCPPVEVVGDDNDDDSQQKANNIGYFSRLVQWHRENPPSQQEIDRNQKICEQYQGNRNPFVDFYEESWTLLDFDRIEREVCNGKGYSNHEGESNYDTYYDDDFVATQQHTISDEHLTKDSQEDTKDGYACGDLLPGDISFFMVQPGTIDSDKSNDLNQDEELQRESFGLVALVDLEPALTLYVVGVDDDDIDIDIDIINATATEGQFGSNGGILKVEVPEKGIPNGSYFGFGKGLYLGDQWEPVLEEGDSHQFSVQQLYLYCIVRDDGDEIGDTSMMDEYKILAAMSTTGSSFGENELPSYWENFQIQHSSIILSETFTNGIYYGLIVLPEDASDSELSGGYRYMGPTYTKHDKYAKALIDEANWKRMNSLGGENGVYGEVAEEAAEQSTKRGIVDPSKWPLDDNNGMQQKLDETGIIMNENSSSGYCQRSTLQTPGLSSFLSVVTFIIIPSILILVNC</sequence>
<protein>
    <submittedName>
        <fullName evidence="5">Uncharacterized protein</fullName>
    </submittedName>
</protein>
<organism evidence="5">
    <name type="scientific">Pseudo-nitzschia australis</name>
    <dbReference type="NCBI Taxonomy" id="44445"/>
    <lineage>
        <taxon>Eukaryota</taxon>
        <taxon>Sar</taxon>
        <taxon>Stramenopiles</taxon>
        <taxon>Ochrophyta</taxon>
        <taxon>Bacillariophyta</taxon>
        <taxon>Bacillariophyceae</taxon>
        <taxon>Bacillariophycidae</taxon>
        <taxon>Bacillariales</taxon>
        <taxon>Bacillariaceae</taxon>
        <taxon>Pseudo-nitzschia</taxon>
    </lineage>
</organism>
<dbReference type="GO" id="GO:0016787">
    <property type="term" value="F:hydrolase activity"/>
    <property type="evidence" value="ECO:0007669"/>
    <property type="project" value="UniProtKB-KW"/>
</dbReference>
<dbReference type="PANTHER" id="PTHR33607">
    <property type="entry name" value="ENDONUCLEASE-1"/>
    <property type="match status" value="1"/>
</dbReference>
<gene>
    <name evidence="5" type="ORF">PAUS00366_LOCUS4324</name>
</gene>
<keyword evidence="4" id="KW-0732">Signal</keyword>
<evidence type="ECO:0000256" key="2">
    <source>
        <dbReference type="ARBA" id="ARBA00022801"/>
    </source>
</evidence>
<dbReference type="InterPro" id="IPR007346">
    <property type="entry name" value="Endonuclease-I"/>
</dbReference>
<dbReference type="SUPFAM" id="SSF54060">
    <property type="entry name" value="His-Me finger endonucleases"/>
    <property type="match status" value="1"/>
</dbReference>
<dbReference type="EMBL" id="HBIX01005432">
    <property type="protein sequence ID" value="CAE0711572.1"/>
    <property type="molecule type" value="Transcribed_RNA"/>
</dbReference>
<dbReference type="Pfam" id="PF04231">
    <property type="entry name" value="Endonuclease_1"/>
    <property type="match status" value="1"/>
</dbReference>
<evidence type="ECO:0000256" key="4">
    <source>
        <dbReference type="SAM" id="SignalP"/>
    </source>
</evidence>
<keyword evidence="3" id="KW-0472">Membrane</keyword>
<dbReference type="InterPro" id="IPR044925">
    <property type="entry name" value="His-Me_finger_sf"/>
</dbReference>
<evidence type="ECO:0000313" key="5">
    <source>
        <dbReference type="EMBL" id="CAE0711572.1"/>
    </source>
</evidence>
<dbReference type="PANTHER" id="PTHR33607:SF2">
    <property type="entry name" value="ENDONUCLEASE-1"/>
    <property type="match status" value="1"/>
</dbReference>
<reference evidence="5" key="1">
    <citation type="submission" date="2021-01" db="EMBL/GenBank/DDBJ databases">
        <authorList>
            <person name="Corre E."/>
            <person name="Pelletier E."/>
            <person name="Niang G."/>
            <person name="Scheremetjew M."/>
            <person name="Finn R."/>
            <person name="Kale V."/>
            <person name="Holt S."/>
            <person name="Cochrane G."/>
            <person name="Meng A."/>
            <person name="Brown T."/>
            <person name="Cohen L."/>
        </authorList>
    </citation>
    <scope>NUCLEOTIDE SEQUENCE</scope>
    <source>
        <strain evidence="5">10249 10 AB</strain>
    </source>
</reference>
<accession>A0A7S4ACY0</accession>
<evidence type="ECO:0000256" key="1">
    <source>
        <dbReference type="ARBA" id="ARBA00022722"/>
    </source>
</evidence>
<feature type="transmembrane region" description="Helical" evidence="3">
    <location>
        <begin position="815"/>
        <end position="834"/>
    </location>
</feature>
<keyword evidence="3" id="KW-1133">Transmembrane helix</keyword>
<dbReference type="GO" id="GO:0004518">
    <property type="term" value="F:nuclease activity"/>
    <property type="evidence" value="ECO:0007669"/>
    <property type="project" value="UniProtKB-KW"/>
</dbReference>
<dbReference type="AlphaFoldDB" id="A0A7S4ACY0"/>
<name>A0A7S4ACY0_9STRA</name>
<keyword evidence="3" id="KW-0812">Transmembrane</keyword>
<evidence type="ECO:0000256" key="3">
    <source>
        <dbReference type="SAM" id="Phobius"/>
    </source>
</evidence>
<proteinExistence type="predicted"/>
<keyword evidence="2" id="KW-0378">Hydrolase</keyword>